<keyword evidence="5" id="KW-0378">Hydrolase</keyword>
<comment type="similarity">
    <text evidence="1">Belongs to the tannase family.</text>
</comment>
<dbReference type="InterPro" id="IPR029058">
    <property type="entry name" value="AB_hydrolase_fold"/>
</dbReference>
<dbReference type="Proteomes" id="UP000076586">
    <property type="component" value="Unassembled WGS sequence"/>
</dbReference>
<dbReference type="EMBL" id="BDCR01000004">
    <property type="protein sequence ID" value="GAT64240.1"/>
    <property type="molecule type" value="Genomic_DNA"/>
</dbReference>
<keyword evidence="2" id="KW-0719">Serine esterase</keyword>
<keyword evidence="4" id="KW-0732">Signal</keyword>
<dbReference type="PANTHER" id="PTHR33938">
    <property type="entry name" value="FERULOYL ESTERASE B-RELATED"/>
    <property type="match status" value="1"/>
</dbReference>
<evidence type="ECO:0000313" key="10">
    <source>
        <dbReference type="Proteomes" id="UP000076586"/>
    </source>
</evidence>
<dbReference type="SUPFAM" id="SSF53474">
    <property type="entry name" value="alpha/beta-Hydrolases"/>
    <property type="match status" value="1"/>
</dbReference>
<keyword evidence="3" id="KW-0479">Metal-binding</keyword>
<evidence type="ECO:0000256" key="1">
    <source>
        <dbReference type="ARBA" id="ARBA00006249"/>
    </source>
</evidence>
<name>A0A161LTF3_9BACT</name>
<evidence type="ECO:0000256" key="3">
    <source>
        <dbReference type="ARBA" id="ARBA00022723"/>
    </source>
</evidence>
<organism evidence="9 10">
    <name type="scientific">Paludibacter jiangxiensis</name>
    <dbReference type="NCBI Taxonomy" id="681398"/>
    <lineage>
        <taxon>Bacteria</taxon>
        <taxon>Pseudomonadati</taxon>
        <taxon>Bacteroidota</taxon>
        <taxon>Bacteroidia</taxon>
        <taxon>Bacteroidales</taxon>
        <taxon>Paludibacteraceae</taxon>
        <taxon>Paludibacter</taxon>
    </lineage>
</organism>
<reference evidence="10" key="1">
    <citation type="submission" date="2016-04" db="EMBL/GenBank/DDBJ databases">
        <title>Draft genome sequence of Paludibacter jiangxiensis strain NM7.</title>
        <authorList>
            <person name="Qiu Y."/>
            <person name="Matsuura N."/>
            <person name="Ohashi A."/>
            <person name="Tourlousse M.D."/>
            <person name="Sekiguchi Y."/>
        </authorList>
    </citation>
    <scope>NUCLEOTIDE SEQUENCE [LARGE SCALE GENOMIC DNA]</scope>
    <source>
        <strain evidence="10">NM7</strain>
    </source>
</reference>
<evidence type="ECO:0000256" key="6">
    <source>
        <dbReference type="ARBA" id="ARBA00022837"/>
    </source>
</evidence>
<dbReference type="Pfam" id="PF07519">
    <property type="entry name" value="Tannase"/>
    <property type="match status" value="1"/>
</dbReference>
<comment type="caution">
    <text evidence="9">The sequence shown here is derived from an EMBL/GenBank/DDBJ whole genome shotgun (WGS) entry which is preliminary data.</text>
</comment>
<evidence type="ECO:0000256" key="8">
    <source>
        <dbReference type="SAM" id="MobiDB-lite"/>
    </source>
</evidence>
<dbReference type="STRING" id="681398.PJIAN_4790"/>
<feature type="compositionally biased region" description="Polar residues" evidence="8">
    <location>
        <begin position="319"/>
        <end position="334"/>
    </location>
</feature>
<protein>
    <submittedName>
        <fullName evidence="9">Feruloyl esterase</fullName>
    </submittedName>
</protein>
<keyword evidence="10" id="KW-1185">Reference proteome</keyword>
<accession>A0A161LTF3</accession>
<keyword evidence="7" id="KW-1015">Disulfide bond</keyword>
<dbReference type="PANTHER" id="PTHR33938:SF15">
    <property type="entry name" value="FERULOYL ESTERASE B-RELATED"/>
    <property type="match status" value="1"/>
</dbReference>
<evidence type="ECO:0000256" key="2">
    <source>
        <dbReference type="ARBA" id="ARBA00022487"/>
    </source>
</evidence>
<dbReference type="InterPro" id="IPR011118">
    <property type="entry name" value="Tannase/feruloyl_esterase"/>
</dbReference>
<dbReference type="GO" id="GO:0046872">
    <property type="term" value="F:metal ion binding"/>
    <property type="evidence" value="ECO:0007669"/>
    <property type="project" value="UniProtKB-KW"/>
</dbReference>
<evidence type="ECO:0000313" key="9">
    <source>
        <dbReference type="EMBL" id="GAT64240.1"/>
    </source>
</evidence>
<dbReference type="AlphaFoldDB" id="A0A161LTF3"/>
<reference evidence="10" key="2">
    <citation type="journal article" date="2017" name="Genome Announc.">
        <title>Draft genome sequence of Paludibacter jiangxiensis NM7(T), a propionate-producing fermentative bacterium.</title>
        <authorList>
            <person name="Qiu Y.-L."/>
            <person name="Tourlousse D.M."/>
            <person name="Matsuura N."/>
            <person name="Ohashi A."/>
            <person name="Sekiguchi Y."/>
        </authorList>
    </citation>
    <scope>NUCLEOTIDE SEQUENCE [LARGE SCALE GENOMIC DNA]</scope>
    <source>
        <strain evidence="10">NM7</strain>
    </source>
</reference>
<proteinExistence type="inferred from homology"/>
<feature type="region of interest" description="Disordered" evidence="8">
    <location>
        <begin position="312"/>
        <end position="334"/>
    </location>
</feature>
<evidence type="ECO:0000256" key="7">
    <source>
        <dbReference type="ARBA" id="ARBA00023157"/>
    </source>
</evidence>
<sequence length="590" mass="64523">MRLSFGINLKNMRKIGSIILVSFLLIGNMAFAQNKTISITKADLTKVGTSIAPSQIGEPVGSVKLYEPRWIEATETTPAYAVVEGSIFPVDPQGWPINFRVLLPASWTQHAMQAGGGGMNGTITVREGRNPLINKGFALYGSDSGHQAGGMGFGGPQQKPLASGPTSGDEWAMNDEAIKNMGYMQMKKTHDAAMVIMQRLYGKRPAYNYYVGTSHGGLEALTVAQRYPKDYNGIIANVPIVNFSSLMLAPELIRIREIPAKNWVTPAKVSTIRAEFLRQCDKLDGLSDGIINNYMAARAIFNVNDGIGPKDPWAALRAPNNTDPDPSDKSTSAKLTNEQIKTMEFVYSNYKFATPLANGVKSFGMWLPTIEPDGFGMIDGRRYKGQEGAAENAQIHNFMGTLGVTGFLMQDIKANPLDYVEGGKWNDRRKLLSEWLDSTNPDLSAFYKNGGKMILTIGTMDNIASPGAQLDYYQSLLDKMGRPTIDKFARMYVVPQAGHGLSGRSYKMNGEGKPVDVKNIPSPNGDDNMDMLVNWVEKRQAPAKTLMVDTKGRISPKQQGAGYLLCSYPNYPKYVGGPADQVSSYVSADK</sequence>
<gene>
    <name evidence="9" type="ORF">PJIAN_4790</name>
</gene>
<dbReference type="GO" id="GO:0052689">
    <property type="term" value="F:carboxylic ester hydrolase activity"/>
    <property type="evidence" value="ECO:0007669"/>
    <property type="project" value="UniProtKB-KW"/>
</dbReference>
<evidence type="ECO:0000256" key="5">
    <source>
        <dbReference type="ARBA" id="ARBA00022801"/>
    </source>
</evidence>
<evidence type="ECO:0000256" key="4">
    <source>
        <dbReference type="ARBA" id="ARBA00022729"/>
    </source>
</evidence>
<keyword evidence="6" id="KW-0106">Calcium</keyword>